<gene>
    <name evidence="3" type="ORF">H8S20_05290</name>
</gene>
<dbReference type="InterPro" id="IPR000182">
    <property type="entry name" value="GNAT_dom"/>
</dbReference>
<sequence length="154" mass="17758">MIKFRLAKNGDEKEILNLIDTVLSEYSLSLEPFGADFDVTDIDKFYFNNDGWFQVIEDNDKIVGSVGIYKIDNSTCELRKMYIYKEYQCKGLGKTLLENALEVAKNLGYNYITLQTNSLLTRALPLYKSFGFKENNDEVCSRCDISMKKEIRLA</sequence>
<keyword evidence="4" id="KW-1185">Reference proteome</keyword>
<evidence type="ECO:0000259" key="2">
    <source>
        <dbReference type="PROSITE" id="PS51186"/>
    </source>
</evidence>
<dbReference type="Gene3D" id="3.40.630.30">
    <property type="match status" value="1"/>
</dbReference>
<dbReference type="PANTHER" id="PTHR13947:SF37">
    <property type="entry name" value="LD18367P"/>
    <property type="match status" value="1"/>
</dbReference>
<accession>A0ABR7DA86</accession>
<dbReference type="SUPFAM" id="SSF55729">
    <property type="entry name" value="Acyl-CoA N-acyltransferases (Nat)"/>
    <property type="match status" value="1"/>
</dbReference>
<protein>
    <submittedName>
        <fullName evidence="3">GNAT family N-acetyltransferase</fullName>
    </submittedName>
</protein>
<feature type="domain" description="N-acetyltransferase" evidence="2">
    <location>
        <begin position="2"/>
        <end position="152"/>
    </location>
</feature>
<dbReference type="Proteomes" id="UP000596929">
    <property type="component" value="Unassembled WGS sequence"/>
</dbReference>
<proteinExistence type="predicted"/>
<dbReference type="PROSITE" id="PS51186">
    <property type="entry name" value="GNAT"/>
    <property type="match status" value="1"/>
</dbReference>
<dbReference type="InterPro" id="IPR050769">
    <property type="entry name" value="NAT_camello-type"/>
</dbReference>
<dbReference type="CDD" id="cd04301">
    <property type="entry name" value="NAT_SF"/>
    <property type="match status" value="1"/>
</dbReference>
<dbReference type="RefSeq" id="WP_186859465.1">
    <property type="nucleotide sequence ID" value="NZ_JACOOO010000006.1"/>
</dbReference>
<comment type="caution">
    <text evidence="3">The sequence shown here is derived from an EMBL/GenBank/DDBJ whole genome shotgun (WGS) entry which is preliminary data.</text>
</comment>
<dbReference type="Pfam" id="PF00583">
    <property type="entry name" value="Acetyltransf_1"/>
    <property type="match status" value="1"/>
</dbReference>
<organism evidence="3 4">
    <name type="scientific">Clostridium hominis</name>
    <dbReference type="NCBI Taxonomy" id="2763036"/>
    <lineage>
        <taxon>Bacteria</taxon>
        <taxon>Bacillati</taxon>
        <taxon>Bacillota</taxon>
        <taxon>Clostridia</taxon>
        <taxon>Eubacteriales</taxon>
        <taxon>Clostridiaceae</taxon>
        <taxon>Clostridium</taxon>
    </lineage>
</organism>
<evidence type="ECO:0000313" key="3">
    <source>
        <dbReference type="EMBL" id="MBC5628305.1"/>
    </source>
</evidence>
<dbReference type="EMBL" id="JACOOO010000006">
    <property type="protein sequence ID" value="MBC5628305.1"/>
    <property type="molecule type" value="Genomic_DNA"/>
</dbReference>
<dbReference type="PANTHER" id="PTHR13947">
    <property type="entry name" value="GNAT FAMILY N-ACETYLTRANSFERASE"/>
    <property type="match status" value="1"/>
</dbReference>
<evidence type="ECO:0000313" key="4">
    <source>
        <dbReference type="Proteomes" id="UP000596929"/>
    </source>
</evidence>
<evidence type="ECO:0000256" key="1">
    <source>
        <dbReference type="ARBA" id="ARBA00022679"/>
    </source>
</evidence>
<dbReference type="InterPro" id="IPR016181">
    <property type="entry name" value="Acyl_CoA_acyltransferase"/>
</dbReference>
<keyword evidence="1" id="KW-0808">Transferase</keyword>
<reference evidence="3 4" key="1">
    <citation type="submission" date="2020-08" db="EMBL/GenBank/DDBJ databases">
        <title>Genome public.</title>
        <authorList>
            <person name="Liu C."/>
            <person name="Sun Q."/>
        </authorList>
    </citation>
    <scope>NUCLEOTIDE SEQUENCE [LARGE SCALE GENOMIC DNA]</scope>
    <source>
        <strain evidence="3 4">NSJ-6</strain>
    </source>
</reference>
<name>A0ABR7DA86_9CLOT</name>